<name>A0A9P5XB47_9AGAR</name>
<dbReference type="InterPro" id="IPR041588">
    <property type="entry name" value="Integrase_H2C2"/>
</dbReference>
<accession>A0A9P5XB47</accession>
<organism evidence="2 3">
    <name type="scientific">Macrolepiota fuliginosa MF-IS2</name>
    <dbReference type="NCBI Taxonomy" id="1400762"/>
    <lineage>
        <taxon>Eukaryota</taxon>
        <taxon>Fungi</taxon>
        <taxon>Dikarya</taxon>
        <taxon>Basidiomycota</taxon>
        <taxon>Agaricomycotina</taxon>
        <taxon>Agaricomycetes</taxon>
        <taxon>Agaricomycetidae</taxon>
        <taxon>Agaricales</taxon>
        <taxon>Agaricineae</taxon>
        <taxon>Agaricaceae</taxon>
        <taxon>Macrolepiota</taxon>
    </lineage>
</organism>
<feature type="non-terminal residue" evidence="2">
    <location>
        <position position="1"/>
    </location>
</feature>
<comment type="caution">
    <text evidence="2">The sequence shown here is derived from an EMBL/GenBank/DDBJ whole genome shotgun (WGS) entry which is preliminary data.</text>
</comment>
<proteinExistence type="predicted"/>
<gene>
    <name evidence="2" type="ORF">P691DRAFT_612995</name>
</gene>
<dbReference type="EMBL" id="MU151199">
    <property type="protein sequence ID" value="KAF9447435.1"/>
    <property type="molecule type" value="Genomic_DNA"/>
</dbReference>
<dbReference type="Proteomes" id="UP000807342">
    <property type="component" value="Unassembled WGS sequence"/>
</dbReference>
<protein>
    <recommendedName>
        <fullName evidence="1">Integrase zinc-binding domain-containing protein</fullName>
    </recommendedName>
</protein>
<dbReference type="OrthoDB" id="3249394at2759"/>
<feature type="non-terminal residue" evidence="2">
    <location>
        <position position="102"/>
    </location>
</feature>
<dbReference type="Gene3D" id="1.10.340.70">
    <property type="match status" value="1"/>
</dbReference>
<evidence type="ECO:0000259" key="1">
    <source>
        <dbReference type="Pfam" id="PF17921"/>
    </source>
</evidence>
<evidence type="ECO:0000313" key="2">
    <source>
        <dbReference type="EMBL" id="KAF9447435.1"/>
    </source>
</evidence>
<feature type="domain" description="Integrase zinc-binding" evidence="1">
    <location>
        <begin position="60"/>
        <end position="102"/>
    </location>
</feature>
<evidence type="ECO:0000313" key="3">
    <source>
        <dbReference type="Proteomes" id="UP000807342"/>
    </source>
</evidence>
<dbReference type="AlphaFoldDB" id="A0A9P5XB47"/>
<sequence length="102" mass="11704">DIHKALVNQYIGDNFFRLILSNPATYKNFKVNNGLVFLRSNRKCTLCIPDILNNGQRVWEIIISHAHCILTHLSLSKTTTYLQDSVWWKGMGSDILTFCNSC</sequence>
<dbReference type="Pfam" id="PF17921">
    <property type="entry name" value="Integrase_H2C2"/>
    <property type="match status" value="1"/>
</dbReference>
<reference evidence="2" key="1">
    <citation type="submission" date="2020-11" db="EMBL/GenBank/DDBJ databases">
        <authorList>
            <consortium name="DOE Joint Genome Institute"/>
            <person name="Ahrendt S."/>
            <person name="Riley R."/>
            <person name="Andreopoulos W."/>
            <person name="Labutti K."/>
            <person name="Pangilinan J."/>
            <person name="Ruiz-Duenas F.J."/>
            <person name="Barrasa J.M."/>
            <person name="Sanchez-Garcia M."/>
            <person name="Camarero S."/>
            <person name="Miyauchi S."/>
            <person name="Serrano A."/>
            <person name="Linde D."/>
            <person name="Babiker R."/>
            <person name="Drula E."/>
            <person name="Ayuso-Fernandez I."/>
            <person name="Pacheco R."/>
            <person name="Padilla G."/>
            <person name="Ferreira P."/>
            <person name="Barriuso J."/>
            <person name="Kellner H."/>
            <person name="Castanera R."/>
            <person name="Alfaro M."/>
            <person name="Ramirez L."/>
            <person name="Pisabarro A.G."/>
            <person name="Kuo A."/>
            <person name="Tritt A."/>
            <person name="Lipzen A."/>
            <person name="He G."/>
            <person name="Yan M."/>
            <person name="Ng V."/>
            <person name="Cullen D."/>
            <person name="Martin F."/>
            <person name="Rosso M.-N."/>
            <person name="Henrissat B."/>
            <person name="Hibbett D."/>
            <person name="Martinez A.T."/>
            <person name="Grigoriev I.V."/>
        </authorList>
    </citation>
    <scope>NUCLEOTIDE SEQUENCE</scope>
    <source>
        <strain evidence="2">MF-IS2</strain>
    </source>
</reference>
<keyword evidence="3" id="KW-1185">Reference proteome</keyword>